<reference evidence="5 6" key="1">
    <citation type="journal article" date="2019" name="Sci. Rep.">
        <title>A high-quality genome of Eragrostis curvula grass provides insights into Poaceae evolution and supports new strategies to enhance forage quality.</title>
        <authorList>
            <person name="Carballo J."/>
            <person name="Santos B.A.C.M."/>
            <person name="Zappacosta D."/>
            <person name="Garbus I."/>
            <person name="Selva J.P."/>
            <person name="Gallo C.A."/>
            <person name="Diaz A."/>
            <person name="Albertini E."/>
            <person name="Caccamo M."/>
            <person name="Echenique V."/>
        </authorList>
    </citation>
    <scope>NUCLEOTIDE SEQUENCE [LARGE SCALE GENOMIC DNA]</scope>
    <source>
        <strain evidence="6">cv. Victoria</strain>
        <tissue evidence="5">Leaf</tissue>
    </source>
</reference>
<proteinExistence type="inferred from homology"/>
<evidence type="ECO:0008006" key="7">
    <source>
        <dbReference type="Google" id="ProtNLM"/>
    </source>
</evidence>
<evidence type="ECO:0000313" key="5">
    <source>
        <dbReference type="EMBL" id="TVU20714.1"/>
    </source>
</evidence>
<keyword evidence="6" id="KW-1185">Reference proteome</keyword>
<dbReference type="PROSITE" id="PS50144">
    <property type="entry name" value="MATH"/>
    <property type="match status" value="1"/>
</dbReference>
<dbReference type="InterPro" id="IPR011333">
    <property type="entry name" value="SKP1/BTB/POZ_sf"/>
</dbReference>
<feature type="domain" description="BTB" evidence="3">
    <location>
        <begin position="173"/>
        <end position="235"/>
    </location>
</feature>
<dbReference type="InterPro" id="IPR045005">
    <property type="entry name" value="BPM1-6"/>
</dbReference>
<dbReference type="Pfam" id="PF22486">
    <property type="entry name" value="MATH_2"/>
    <property type="match status" value="1"/>
</dbReference>
<comment type="similarity">
    <text evidence="2">Belongs to the Tdpoz family.</text>
</comment>
<dbReference type="CDD" id="cd18280">
    <property type="entry name" value="BTB_POZ_BPM_plant"/>
    <property type="match status" value="1"/>
</dbReference>
<comment type="caution">
    <text evidence="5">The sequence shown here is derived from an EMBL/GenBank/DDBJ whole genome shotgun (WGS) entry which is preliminary data.</text>
</comment>
<dbReference type="Gramene" id="TVU20714">
    <property type="protein sequence ID" value="TVU20714"/>
    <property type="gene ID" value="EJB05_30307"/>
</dbReference>
<dbReference type="GO" id="GO:0016567">
    <property type="term" value="P:protein ubiquitination"/>
    <property type="evidence" value="ECO:0007669"/>
    <property type="project" value="InterPro"/>
</dbReference>
<dbReference type="AlphaFoldDB" id="A0A5J9UB40"/>
<dbReference type="PROSITE" id="PS50097">
    <property type="entry name" value="BTB"/>
    <property type="match status" value="1"/>
</dbReference>
<comment type="pathway">
    <text evidence="1">Protein modification; protein ubiquitination.</text>
</comment>
<evidence type="ECO:0000313" key="6">
    <source>
        <dbReference type="Proteomes" id="UP000324897"/>
    </source>
</evidence>
<name>A0A5J9UB40_9POAL</name>
<dbReference type="SUPFAM" id="SSF49599">
    <property type="entry name" value="TRAF domain-like"/>
    <property type="match status" value="1"/>
</dbReference>
<dbReference type="CDD" id="cd00121">
    <property type="entry name" value="MATH"/>
    <property type="match status" value="1"/>
</dbReference>
<sequence>MEPSRSATTIAKVRCYHVIKIDGYSKTLNSHGDRPVFSSSPFRAGGHSWHVSYRPMGSPHYPENTEFISIYLVLDDITEEPVMAEVAFTLLNRDGTPAKKTCAINVNNFSVRAFVGYEKFIKREELETSEFLKDDSFAIRVHVLIIREAPYVTVPPPDLHQHLGHLLASKEDADVEIEVGGERFPAHRLVLAARSPVFMAQLFGSMKVPDTTKVIRVHDMEPRVFDALLTFMYTDAWPEHLQEEGDEPAIAQHLLVAADRYGLQRLKLMCEDRLCNRVTAASVTTVLALAELHCCDRLKEACFEFLLRSSTTMLVLESQELEFLAQSCPTVLIELARILKLKLRFSCGSNSGTVVPSLVSPRTLARLSRDRLRLPRHLHRRPLPGHSRQPHRSRTTAQVLLKDGNQFETPRSAAAASDASSKFCKPVNAVILAGMLVVSCLFSR</sequence>
<dbReference type="SMART" id="SM00225">
    <property type="entry name" value="BTB"/>
    <property type="match status" value="1"/>
</dbReference>
<dbReference type="Gene3D" id="3.30.710.10">
    <property type="entry name" value="Potassium Channel Kv1.1, Chain A"/>
    <property type="match status" value="1"/>
</dbReference>
<dbReference type="OrthoDB" id="679613at2759"/>
<dbReference type="PANTHER" id="PTHR26379">
    <property type="entry name" value="BTB/POZ AND MATH DOMAIN-CONTAINING PROTEIN 1"/>
    <property type="match status" value="1"/>
</dbReference>
<dbReference type="Proteomes" id="UP000324897">
    <property type="component" value="Unassembled WGS sequence"/>
</dbReference>
<dbReference type="InterPro" id="IPR000210">
    <property type="entry name" value="BTB/POZ_dom"/>
</dbReference>
<accession>A0A5J9UB40</accession>
<feature type="non-terminal residue" evidence="5">
    <location>
        <position position="1"/>
    </location>
</feature>
<evidence type="ECO:0000256" key="1">
    <source>
        <dbReference type="ARBA" id="ARBA00004906"/>
    </source>
</evidence>
<dbReference type="Gene3D" id="2.60.210.10">
    <property type="entry name" value="Apoptosis, Tumor Necrosis Factor Receptor Associated Protein 2, Chain A"/>
    <property type="match status" value="1"/>
</dbReference>
<dbReference type="SUPFAM" id="SSF54695">
    <property type="entry name" value="POZ domain"/>
    <property type="match status" value="1"/>
</dbReference>
<dbReference type="EMBL" id="RWGY01000026">
    <property type="protein sequence ID" value="TVU20714.1"/>
    <property type="molecule type" value="Genomic_DNA"/>
</dbReference>
<evidence type="ECO:0000259" key="4">
    <source>
        <dbReference type="PROSITE" id="PS50144"/>
    </source>
</evidence>
<dbReference type="PANTHER" id="PTHR26379:SF382">
    <property type="entry name" value="OS10G0435900 PROTEIN"/>
    <property type="match status" value="1"/>
</dbReference>
<dbReference type="InterPro" id="IPR008974">
    <property type="entry name" value="TRAF-like"/>
</dbReference>
<dbReference type="Pfam" id="PF00651">
    <property type="entry name" value="BTB"/>
    <property type="match status" value="1"/>
</dbReference>
<feature type="domain" description="MATH" evidence="4">
    <location>
        <begin position="14"/>
        <end position="143"/>
    </location>
</feature>
<dbReference type="Pfam" id="PF24570">
    <property type="entry name" value="BACK_BPM_SPOP"/>
    <property type="match status" value="1"/>
</dbReference>
<dbReference type="Gene3D" id="1.25.40.420">
    <property type="match status" value="1"/>
</dbReference>
<evidence type="ECO:0000256" key="2">
    <source>
        <dbReference type="ARBA" id="ARBA00010846"/>
    </source>
</evidence>
<evidence type="ECO:0000259" key="3">
    <source>
        <dbReference type="PROSITE" id="PS50097"/>
    </source>
</evidence>
<dbReference type="InterPro" id="IPR056423">
    <property type="entry name" value="BACK_BPM_SPOP"/>
</dbReference>
<organism evidence="5 6">
    <name type="scientific">Eragrostis curvula</name>
    <name type="common">weeping love grass</name>
    <dbReference type="NCBI Taxonomy" id="38414"/>
    <lineage>
        <taxon>Eukaryota</taxon>
        <taxon>Viridiplantae</taxon>
        <taxon>Streptophyta</taxon>
        <taxon>Embryophyta</taxon>
        <taxon>Tracheophyta</taxon>
        <taxon>Spermatophyta</taxon>
        <taxon>Magnoliopsida</taxon>
        <taxon>Liliopsida</taxon>
        <taxon>Poales</taxon>
        <taxon>Poaceae</taxon>
        <taxon>PACMAD clade</taxon>
        <taxon>Chloridoideae</taxon>
        <taxon>Eragrostideae</taxon>
        <taxon>Eragrostidinae</taxon>
        <taxon>Eragrostis</taxon>
    </lineage>
</organism>
<gene>
    <name evidence="5" type="ORF">EJB05_30307</name>
</gene>
<dbReference type="InterPro" id="IPR002083">
    <property type="entry name" value="MATH/TRAF_dom"/>
</dbReference>
<protein>
    <recommendedName>
        <fullName evidence="7">BTB domain-containing protein</fullName>
    </recommendedName>
</protein>